<feature type="domain" description="HTH tetR-type" evidence="6">
    <location>
        <begin position="25"/>
        <end position="85"/>
    </location>
</feature>
<dbReference type="InterPro" id="IPR009057">
    <property type="entry name" value="Homeodomain-like_sf"/>
</dbReference>
<dbReference type="InterPro" id="IPR011075">
    <property type="entry name" value="TetR_C"/>
</dbReference>
<protein>
    <submittedName>
        <fullName evidence="7">TetR/AcrR family transcriptional regulator</fullName>
    </submittedName>
</protein>
<gene>
    <name evidence="7" type="ORF">GCM10023216_19160</name>
</gene>
<evidence type="ECO:0000256" key="5">
    <source>
        <dbReference type="SAM" id="MobiDB-lite"/>
    </source>
</evidence>
<evidence type="ECO:0000256" key="3">
    <source>
        <dbReference type="ARBA" id="ARBA00023163"/>
    </source>
</evidence>
<dbReference type="Gene3D" id="1.10.10.60">
    <property type="entry name" value="Homeodomain-like"/>
    <property type="match status" value="1"/>
</dbReference>
<evidence type="ECO:0000256" key="4">
    <source>
        <dbReference type="PROSITE-ProRule" id="PRU00335"/>
    </source>
</evidence>
<dbReference type="InterPro" id="IPR036271">
    <property type="entry name" value="Tet_transcr_reg_TetR-rel_C_sf"/>
</dbReference>
<feature type="region of interest" description="Disordered" evidence="5">
    <location>
        <begin position="1"/>
        <end position="24"/>
    </location>
</feature>
<dbReference type="EMBL" id="BAABID010000008">
    <property type="protein sequence ID" value="GAA4728066.1"/>
    <property type="molecule type" value="Genomic_DNA"/>
</dbReference>
<dbReference type="Pfam" id="PF16925">
    <property type="entry name" value="TetR_C_13"/>
    <property type="match status" value="1"/>
</dbReference>
<accession>A0ABP8YHD8</accession>
<evidence type="ECO:0000259" key="6">
    <source>
        <dbReference type="PROSITE" id="PS50977"/>
    </source>
</evidence>
<keyword evidence="3" id="KW-0804">Transcription</keyword>
<evidence type="ECO:0000313" key="8">
    <source>
        <dbReference type="Proteomes" id="UP001500956"/>
    </source>
</evidence>
<keyword evidence="8" id="KW-1185">Reference proteome</keyword>
<name>A0ABP8YHD8_9MICO</name>
<dbReference type="PANTHER" id="PTHR47506">
    <property type="entry name" value="TRANSCRIPTIONAL REGULATORY PROTEIN"/>
    <property type="match status" value="1"/>
</dbReference>
<reference evidence="8" key="1">
    <citation type="journal article" date="2019" name="Int. J. Syst. Evol. Microbiol.">
        <title>The Global Catalogue of Microorganisms (GCM) 10K type strain sequencing project: providing services to taxonomists for standard genome sequencing and annotation.</title>
        <authorList>
            <consortium name="The Broad Institute Genomics Platform"/>
            <consortium name="The Broad Institute Genome Sequencing Center for Infectious Disease"/>
            <person name="Wu L."/>
            <person name="Ma J."/>
        </authorList>
    </citation>
    <scope>NUCLEOTIDE SEQUENCE [LARGE SCALE GENOMIC DNA]</scope>
    <source>
        <strain evidence="8">JCM 18063</strain>
    </source>
</reference>
<dbReference type="SUPFAM" id="SSF46689">
    <property type="entry name" value="Homeodomain-like"/>
    <property type="match status" value="1"/>
</dbReference>
<dbReference type="SUPFAM" id="SSF48498">
    <property type="entry name" value="Tetracyclin repressor-like, C-terminal domain"/>
    <property type="match status" value="1"/>
</dbReference>
<proteinExistence type="predicted"/>
<dbReference type="Proteomes" id="UP001500956">
    <property type="component" value="Unassembled WGS sequence"/>
</dbReference>
<keyword evidence="1" id="KW-0805">Transcription regulation</keyword>
<evidence type="ECO:0000313" key="7">
    <source>
        <dbReference type="EMBL" id="GAA4728066.1"/>
    </source>
</evidence>
<sequence length="242" mass="25558">MTIHGLEPEVAAAVPSSDGRRRRGDRTRAAVLDHAVQRASADGLAGLTFGTLATEAGATKSAIAGLFGNKEGLEIALVQHARGIFLDAVIVPARAASPGLDRVWELARRWAEYSRTRTFAGGCFFRAVETEVDSRPGPVRDAVVGVRREWDGYLEHHVALAVEAGELATDVDPAQVVFEIVALLGTANDRSLLLDDDGSYARALAAVRTVLVAHGADPERLADQAKPNSGPNATTTHAAHTA</sequence>
<feature type="compositionally biased region" description="Low complexity" evidence="5">
    <location>
        <begin position="233"/>
        <end position="242"/>
    </location>
</feature>
<dbReference type="RefSeq" id="WP_246253565.1">
    <property type="nucleotide sequence ID" value="NZ_BAABID010000008.1"/>
</dbReference>
<comment type="caution">
    <text evidence="7">The sequence shown here is derived from an EMBL/GenBank/DDBJ whole genome shotgun (WGS) entry which is preliminary data.</text>
</comment>
<dbReference type="PANTHER" id="PTHR47506:SF6">
    <property type="entry name" value="HTH-TYPE TRANSCRIPTIONAL REPRESSOR NEMR"/>
    <property type="match status" value="1"/>
</dbReference>
<dbReference type="InterPro" id="IPR001647">
    <property type="entry name" value="HTH_TetR"/>
</dbReference>
<dbReference type="PROSITE" id="PS50977">
    <property type="entry name" value="HTH_TETR_2"/>
    <property type="match status" value="1"/>
</dbReference>
<feature type="region of interest" description="Disordered" evidence="5">
    <location>
        <begin position="219"/>
        <end position="242"/>
    </location>
</feature>
<keyword evidence="2 4" id="KW-0238">DNA-binding</keyword>
<evidence type="ECO:0000256" key="2">
    <source>
        <dbReference type="ARBA" id="ARBA00023125"/>
    </source>
</evidence>
<organism evidence="7 8">
    <name type="scientific">Isoptericola chiayiensis</name>
    <dbReference type="NCBI Taxonomy" id="579446"/>
    <lineage>
        <taxon>Bacteria</taxon>
        <taxon>Bacillati</taxon>
        <taxon>Actinomycetota</taxon>
        <taxon>Actinomycetes</taxon>
        <taxon>Micrococcales</taxon>
        <taxon>Promicromonosporaceae</taxon>
        <taxon>Isoptericola</taxon>
    </lineage>
</organism>
<feature type="DNA-binding region" description="H-T-H motif" evidence="4">
    <location>
        <begin position="48"/>
        <end position="67"/>
    </location>
</feature>
<evidence type="ECO:0000256" key="1">
    <source>
        <dbReference type="ARBA" id="ARBA00023015"/>
    </source>
</evidence>
<dbReference type="Gene3D" id="1.10.357.10">
    <property type="entry name" value="Tetracycline Repressor, domain 2"/>
    <property type="match status" value="1"/>
</dbReference>